<dbReference type="NCBIfam" id="TIGR02606">
    <property type="entry name" value="antidote_CC2985"/>
    <property type="match status" value="1"/>
</dbReference>
<dbReference type="Pfam" id="PF03693">
    <property type="entry name" value="ParD_antitoxin"/>
    <property type="match status" value="1"/>
</dbReference>
<dbReference type="Proteomes" id="UP001204000">
    <property type="component" value="Unassembled WGS sequence"/>
</dbReference>
<comment type="similarity">
    <text evidence="1">Belongs to the ParD antitoxin family.</text>
</comment>
<dbReference type="PANTHER" id="PTHR36582">
    <property type="entry name" value="ANTITOXIN PARD"/>
    <property type="match status" value="1"/>
</dbReference>
<comment type="caution">
    <text evidence="3">The sequence shown here is derived from an EMBL/GenBank/DDBJ whole genome shotgun (WGS) entry which is preliminary data.</text>
</comment>
<dbReference type="Gene3D" id="6.10.10.120">
    <property type="entry name" value="Antitoxin ParD1-like"/>
    <property type="match status" value="1"/>
</dbReference>
<gene>
    <name evidence="3" type="ORF">M5J20_09165</name>
</gene>
<dbReference type="RefSeq" id="WP_253578860.1">
    <property type="nucleotide sequence ID" value="NZ_JAMFTQ010000014.1"/>
</dbReference>
<protein>
    <submittedName>
        <fullName evidence="3">Type II toxin-antitoxin system ParD family antitoxin</fullName>
    </submittedName>
</protein>
<accession>A0ABT1G2X0</accession>
<evidence type="ECO:0000256" key="2">
    <source>
        <dbReference type="ARBA" id="ARBA00022649"/>
    </source>
</evidence>
<evidence type="ECO:0000313" key="4">
    <source>
        <dbReference type="Proteomes" id="UP001204000"/>
    </source>
</evidence>
<dbReference type="InterPro" id="IPR010985">
    <property type="entry name" value="Ribbon_hlx_hlx"/>
</dbReference>
<reference evidence="3" key="1">
    <citation type="submission" date="2022-05" db="EMBL/GenBank/DDBJ databases">
        <title>Corynebacterium sp. TA-R-1 sp. nov., isolated from human feces.</title>
        <authorList>
            <person name="Shamsuzzaman M."/>
            <person name="Dahal R.H."/>
        </authorList>
    </citation>
    <scope>NUCLEOTIDE SEQUENCE</scope>
    <source>
        <strain evidence="3">TA-R-1</strain>
    </source>
</reference>
<name>A0ABT1G2X0_9CORY</name>
<dbReference type="SUPFAM" id="SSF47598">
    <property type="entry name" value="Ribbon-helix-helix"/>
    <property type="match status" value="1"/>
</dbReference>
<keyword evidence="4" id="KW-1185">Reference proteome</keyword>
<evidence type="ECO:0000313" key="3">
    <source>
        <dbReference type="EMBL" id="MCP1388354.1"/>
    </source>
</evidence>
<dbReference type="PANTHER" id="PTHR36582:SF2">
    <property type="entry name" value="ANTITOXIN PARD"/>
    <property type="match status" value="1"/>
</dbReference>
<evidence type="ECO:0000256" key="1">
    <source>
        <dbReference type="ARBA" id="ARBA00008580"/>
    </source>
</evidence>
<organism evidence="3 4">
    <name type="scientific">Corynebacterium stercoris</name>
    <dbReference type="NCBI Taxonomy" id="2943490"/>
    <lineage>
        <taxon>Bacteria</taxon>
        <taxon>Bacillati</taxon>
        <taxon>Actinomycetota</taxon>
        <taxon>Actinomycetes</taxon>
        <taxon>Mycobacteriales</taxon>
        <taxon>Corynebacteriaceae</taxon>
        <taxon>Corynebacterium</taxon>
    </lineage>
</organism>
<dbReference type="InterPro" id="IPR038296">
    <property type="entry name" value="ParD_sf"/>
</dbReference>
<dbReference type="EMBL" id="JAMFTQ010000014">
    <property type="protein sequence ID" value="MCP1388354.1"/>
    <property type="molecule type" value="Genomic_DNA"/>
</dbReference>
<dbReference type="InterPro" id="IPR022789">
    <property type="entry name" value="ParD"/>
</dbReference>
<keyword evidence="2" id="KW-1277">Toxin-antitoxin system</keyword>
<proteinExistence type="inferred from homology"/>
<sequence length="78" mass="8644">MARNTSVTLGDHYSNFVADQVASGKFETSSEVLRAGLRLLEERTEKIAALNSALEAGEQSGFHEFNVDEFLARARRAR</sequence>